<dbReference type="Pfam" id="PF09359">
    <property type="entry name" value="VTC"/>
    <property type="match status" value="1"/>
</dbReference>
<dbReference type="GO" id="GO:0033254">
    <property type="term" value="C:vacuolar transporter chaperone complex"/>
    <property type="evidence" value="ECO:0007669"/>
    <property type="project" value="TreeGrafter"/>
</dbReference>
<dbReference type="EMBL" id="QEAP01000054">
    <property type="protein sequence ID" value="TPX76198.1"/>
    <property type="molecule type" value="Genomic_DNA"/>
</dbReference>
<feature type="transmembrane region" description="Helical" evidence="7">
    <location>
        <begin position="599"/>
        <end position="617"/>
    </location>
</feature>
<feature type="transmembrane region" description="Helical" evidence="7">
    <location>
        <begin position="567"/>
        <end position="587"/>
    </location>
</feature>
<evidence type="ECO:0000256" key="4">
    <source>
        <dbReference type="ARBA" id="ARBA00022989"/>
    </source>
</evidence>
<feature type="transmembrane region" description="Helical" evidence="7">
    <location>
        <begin position="637"/>
        <end position="656"/>
    </location>
</feature>
<dbReference type="CDD" id="cd07751">
    <property type="entry name" value="PolyPPase_VTC4_like"/>
    <property type="match status" value="1"/>
</dbReference>
<sequence>MVKFGDKLESEVFQDWKFYSLDYKELKRRIGAEPYTLTEYREFQRSLDDEKAKVNAFFKLKYNELVRRIEAMEKAVPSLEEALKGLPQQHDDAHTPQYEAETGSDGGNSASTDEGHAAAQKIRLSHLDQEIGRVSQEVKDLAYFSGLNFTAVKKILKKHDKNRTSYPLTSKYASFLNSKPFNEATYDNLILRLSELWDKIRYIHGNASSMDKADGVDQQNIVRKTTKYWVHVDNIVDVKVLVLKHLPVLLFQKGVNNDPALNSIYFDNDDLDLYQERMKREEGAQNLRFRWYGDRTKTDEVWVERKTHHEDWTSQKSIKERFPIKEKHLNDYLAGRYPIANAVQELRAKGKKKEKDLLDMQRLGDEVQQMVLDKKLLPMIRTSYNRTAFQLPADARVRISLDTDLTLVREDGFVRNNGNWRRNDTGFPFAELPKEDVIYFPYAVLEIKLQTQHGQEAPQWAMDLANSHLVEQVPKFSKFHHAIANFHVDKVDKVPFWFYQMNRSIVKPRPPLHLDPTRVDELDSDEEDLDHQDLLSSIEMEAAQTSTKNTVKIDKFGKIYFSNERTFLRWLNLCIYIFSFALMLINLAPDYASRHIGTMFACFGIGLLVYNLVLFHLRAQALRNDDGDGPYELKFEPAVVALLMASGAAVSVSLKWSGLV</sequence>
<dbReference type="PANTHER" id="PTHR46140:SF1">
    <property type="entry name" value="VACUOLAR TRANSPORTER CHAPERONE COMPLEX SUBUNIT 4-RELATED"/>
    <property type="match status" value="1"/>
</dbReference>
<dbReference type="Proteomes" id="UP000320333">
    <property type="component" value="Unassembled WGS sequence"/>
</dbReference>
<dbReference type="Gene3D" id="3.20.100.30">
    <property type="entry name" value="VTC, catalytic tunnel domain"/>
    <property type="match status" value="1"/>
</dbReference>
<feature type="domain" description="SPX" evidence="8">
    <location>
        <begin position="2"/>
        <end position="173"/>
    </location>
</feature>
<dbReference type="GO" id="GO:0000329">
    <property type="term" value="C:fungal-type vacuole membrane"/>
    <property type="evidence" value="ECO:0007669"/>
    <property type="project" value="TreeGrafter"/>
</dbReference>
<protein>
    <recommendedName>
        <fullName evidence="8">SPX domain-containing protein</fullName>
    </recommendedName>
</protein>
<keyword evidence="10" id="KW-1185">Reference proteome</keyword>
<evidence type="ECO:0000256" key="5">
    <source>
        <dbReference type="ARBA" id="ARBA00023136"/>
    </source>
</evidence>
<keyword evidence="3 7" id="KW-0812">Transmembrane</keyword>
<dbReference type="InterPro" id="IPR004331">
    <property type="entry name" value="SPX_dom"/>
</dbReference>
<dbReference type="AlphaFoldDB" id="A0A507FL89"/>
<dbReference type="Pfam" id="PF02656">
    <property type="entry name" value="DUF202"/>
    <property type="match status" value="1"/>
</dbReference>
<feature type="region of interest" description="Disordered" evidence="6">
    <location>
        <begin position="86"/>
        <end position="118"/>
    </location>
</feature>
<gene>
    <name evidence="9" type="ORF">CcCBS67573_g02531</name>
</gene>
<comment type="subcellular location">
    <subcellularLocation>
        <location evidence="1">Vacuole membrane</location>
        <topology evidence="1">Multi-pass membrane protein</topology>
    </subcellularLocation>
</comment>
<dbReference type="InterPro" id="IPR018966">
    <property type="entry name" value="VTC_domain"/>
</dbReference>
<dbReference type="PANTHER" id="PTHR46140">
    <property type="entry name" value="VACUOLAR TRANSPORTER CHAPERONE 1-RELATED"/>
    <property type="match status" value="1"/>
</dbReference>
<dbReference type="OrthoDB" id="6493944at2759"/>
<keyword evidence="4 7" id="KW-1133">Transmembrane helix</keyword>
<accession>A0A507FL89</accession>
<evidence type="ECO:0000313" key="9">
    <source>
        <dbReference type="EMBL" id="TPX76198.1"/>
    </source>
</evidence>
<dbReference type="GO" id="GO:0006799">
    <property type="term" value="P:polyphosphate biosynthetic process"/>
    <property type="evidence" value="ECO:0007669"/>
    <property type="project" value="UniProtKB-ARBA"/>
</dbReference>
<comment type="caution">
    <text evidence="9">The sequence shown here is derived from an EMBL/GenBank/DDBJ whole genome shotgun (WGS) entry which is preliminary data.</text>
</comment>
<organism evidence="9 10">
    <name type="scientific">Chytriomyces confervae</name>
    <dbReference type="NCBI Taxonomy" id="246404"/>
    <lineage>
        <taxon>Eukaryota</taxon>
        <taxon>Fungi</taxon>
        <taxon>Fungi incertae sedis</taxon>
        <taxon>Chytridiomycota</taxon>
        <taxon>Chytridiomycota incertae sedis</taxon>
        <taxon>Chytridiomycetes</taxon>
        <taxon>Chytridiales</taxon>
        <taxon>Chytriomycetaceae</taxon>
        <taxon>Chytriomyces</taxon>
    </lineage>
</organism>
<dbReference type="InterPro" id="IPR003807">
    <property type="entry name" value="DUF202"/>
</dbReference>
<evidence type="ECO:0000256" key="7">
    <source>
        <dbReference type="SAM" id="Phobius"/>
    </source>
</evidence>
<proteinExistence type="predicted"/>
<name>A0A507FL89_9FUNG</name>
<evidence type="ECO:0000259" key="8">
    <source>
        <dbReference type="PROSITE" id="PS51382"/>
    </source>
</evidence>
<evidence type="ECO:0000256" key="1">
    <source>
        <dbReference type="ARBA" id="ARBA00004128"/>
    </source>
</evidence>
<dbReference type="STRING" id="246404.A0A507FL89"/>
<keyword evidence="5 7" id="KW-0472">Membrane</keyword>
<evidence type="ECO:0000313" key="10">
    <source>
        <dbReference type="Proteomes" id="UP000320333"/>
    </source>
</evidence>
<evidence type="ECO:0000256" key="2">
    <source>
        <dbReference type="ARBA" id="ARBA00022554"/>
    </source>
</evidence>
<evidence type="ECO:0000256" key="3">
    <source>
        <dbReference type="ARBA" id="ARBA00022692"/>
    </source>
</evidence>
<dbReference type="InterPro" id="IPR042267">
    <property type="entry name" value="VTC_sf"/>
</dbReference>
<evidence type="ECO:0000256" key="6">
    <source>
        <dbReference type="SAM" id="MobiDB-lite"/>
    </source>
</evidence>
<reference evidence="9 10" key="1">
    <citation type="journal article" date="2019" name="Sci. Rep.">
        <title>Comparative genomics of chytrid fungi reveal insights into the obligate biotrophic and pathogenic lifestyle of Synchytrium endobioticum.</title>
        <authorList>
            <person name="van de Vossenberg B.T.L.H."/>
            <person name="Warris S."/>
            <person name="Nguyen H.D.T."/>
            <person name="van Gent-Pelzer M.P.E."/>
            <person name="Joly D.L."/>
            <person name="van de Geest H.C."/>
            <person name="Bonants P.J.M."/>
            <person name="Smith D.S."/>
            <person name="Levesque C.A."/>
            <person name="van der Lee T.A.J."/>
        </authorList>
    </citation>
    <scope>NUCLEOTIDE SEQUENCE [LARGE SCALE GENOMIC DNA]</scope>
    <source>
        <strain evidence="9 10">CBS 675.73</strain>
    </source>
</reference>
<dbReference type="InterPro" id="IPR051572">
    <property type="entry name" value="VTC_Complex_Subunit"/>
</dbReference>
<keyword evidence="2" id="KW-0926">Vacuole</keyword>
<dbReference type="PROSITE" id="PS51382">
    <property type="entry name" value="SPX"/>
    <property type="match status" value="1"/>
</dbReference>